<dbReference type="Gene3D" id="3.40.50.150">
    <property type="entry name" value="Vaccinia Virus protein VP39"/>
    <property type="match status" value="2"/>
</dbReference>
<reference evidence="6" key="1">
    <citation type="journal article" date="2019" name="Int. J. Syst. Evol. Microbiol.">
        <title>The Global Catalogue of Microorganisms (GCM) 10K type strain sequencing project: providing services to taxonomists for standard genome sequencing and annotation.</title>
        <authorList>
            <consortium name="The Broad Institute Genomics Platform"/>
            <consortium name="The Broad Institute Genome Sequencing Center for Infectious Disease"/>
            <person name="Wu L."/>
            <person name="Ma J."/>
        </authorList>
    </citation>
    <scope>NUCLEOTIDE SEQUENCE [LARGE SCALE GENOMIC DNA]</scope>
    <source>
        <strain evidence="6">JCM 18541</strain>
    </source>
</reference>
<evidence type="ECO:0000313" key="6">
    <source>
        <dbReference type="Proteomes" id="UP001500187"/>
    </source>
</evidence>
<dbReference type="InterPro" id="IPR046977">
    <property type="entry name" value="RsmC/RlmG"/>
</dbReference>
<dbReference type="InterPro" id="IPR007848">
    <property type="entry name" value="Small_mtfrase_dom"/>
</dbReference>
<keyword evidence="6" id="KW-1185">Reference proteome</keyword>
<dbReference type="InterPro" id="IPR058679">
    <property type="entry name" value="RlmG_N"/>
</dbReference>
<dbReference type="GO" id="GO:0008168">
    <property type="term" value="F:methyltransferase activity"/>
    <property type="evidence" value="ECO:0007669"/>
    <property type="project" value="UniProtKB-KW"/>
</dbReference>
<keyword evidence="2" id="KW-0808">Transferase</keyword>
<gene>
    <name evidence="5" type="ORF">GCM10023352_20230</name>
</gene>
<evidence type="ECO:0000259" key="3">
    <source>
        <dbReference type="Pfam" id="PF05175"/>
    </source>
</evidence>
<evidence type="ECO:0000313" key="5">
    <source>
        <dbReference type="EMBL" id="GAA4800191.1"/>
    </source>
</evidence>
<protein>
    <submittedName>
        <fullName evidence="5">Methyltransferase</fullName>
    </submittedName>
</protein>
<dbReference type="Pfam" id="PF05175">
    <property type="entry name" value="MTS"/>
    <property type="match status" value="1"/>
</dbReference>
<proteinExistence type="predicted"/>
<dbReference type="PANTHER" id="PTHR47816:SF4">
    <property type="entry name" value="RIBOSOMAL RNA SMALL SUBUNIT METHYLTRANSFERASE C"/>
    <property type="match status" value="1"/>
</dbReference>
<feature type="domain" description="Methyltransferase small" evidence="3">
    <location>
        <begin position="212"/>
        <end position="393"/>
    </location>
</feature>
<comment type="caution">
    <text evidence="5">The sequence shown here is derived from an EMBL/GenBank/DDBJ whole genome shotgun (WGS) entry which is preliminary data.</text>
</comment>
<name>A0ABP9BXZ3_9MICC</name>
<accession>A0ABP9BXZ3</accession>
<dbReference type="Pfam" id="PF26049">
    <property type="entry name" value="RLMG_N"/>
    <property type="match status" value="1"/>
</dbReference>
<keyword evidence="1 5" id="KW-0489">Methyltransferase</keyword>
<dbReference type="GO" id="GO:0032259">
    <property type="term" value="P:methylation"/>
    <property type="evidence" value="ECO:0007669"/>
    <property type="project" value="UniProtKB-KW"/>
</dbReference>
<feature type="domain" description="RlmG N-terminal" evidence="4">
    <location>
        <begin position="98"/>
        <end position="190"/>
    </location>
</feature>
<dbReference type="CDD" id="cd02440">
    <property type="entry name" value="AdoMet_MTases"/>
    <property type="match status" value="1"/>
</dbReference>
<dbReference type="InterPro" id="IPR029063">
    <property type="entry name" value="SAM-dependent_MTases_sf"/>
</dbReference>
<dbReference type="EMBL" id="BAABKP010000006">
    <property type="protein sequence ID" value="GAA4800191.1"/>
    <property type="molecule type" value="Genomic_DNA"/>
</dbReference>
<evidence type="ECO:0000256" key="1">
    <source>
        <dbReference type="ARBA" id="ARBA00022603"/>
    </source>
</evidence>
<dbReference type="Proteomes" id="UP001500187">
    <property type="component" value="Unassembled WGS sequence"/>
</dbReference>
<dbReference type="SUPFAM" id="SSF53335">
    <property type="entry name" value="S-adenosyl-L-methionine-dependent methyltransferases"/>
    <property type="match status" value="1"/>
</dbReference>
<dbReference type="PANTHER" id="PTHR47816">
    <property type="entry name" value="RIBOSOMAL RNA SMALL SUBUNIT METHYLTRANSFERASE C"/>
    <property type="match status" value="1"/>
</dbReference>
<sequence>MKNLIDAADERAEALDRLILREADQQLIGVDAGDIVVLEDSSAALTLQALSRVLDESGTAPRVLVRCRSYQQAYALRVLAHRLLEGQGKDAAARLVVAGLDTEALDLEAALAECSLKPTLALGRLPKTLAALDDWGRALARHSAQTTTDFSLCLGGNTKHMTRTMNTVLEQSFSEVWAGRGQGKFRALLARVPRQSVLAHTAEETQIPAGTLQGLGGVFSGGREDRGGSYLADIACDLLSTLDRPADGAALRVLDLGCGNGSVSLRLLHRAQERGQPLVLTATDLDADAVRSATQTLAPYRTGEQSATVTWDDAAAGSAPGSFDLLLLNPPFHEGTRLDATMVRPLLDAATRLLAPGGRLLLVHNSHLRYRAQLEDRFEEVEQLGRNGTFTVLSACNPL</sequence>
<evidence type="ECO:0000259" key="4">
    <source>
        <dbReference type="Pfam" id="PF26049"/>
    </source>
</evidence>
<organism evidence="5 6">
    <name type="scientific">Rothia endophytica</name>
    <dbReference type="NCBI Taxonomy" id="1324766"/>
    <lineage>
        <taxon>Bacteria</taxon>
        <taxon>Bacillati</taxon>
        <taxon>Actinomycetota</taxon>
        <taxon>Actinomycetes</taxon>
        <taxon>Micrococcales</taxon>
        <taxon>Micrococcaceae</taxon>
        <taxon>Rothia</taxon>
    </lineage>
</organism>
<evidence type="ECO:0000256" key="2">
    <source>
        <dbReference type="ARBA" id="ARBA00022679"/>
    </source>
</evidence>